<dbReference type="Pfam" id="PF02790">
    <property type="entry name" value="COX2_TM"/>
    <property type="match status" value="1"/>
</dbReference>
<dbReference type="Pfam" id="PF00116">
    <property type="entry name" value="COX2"/>
    <property type="match status" value="1"/>
</dbReference>
<evidence type="ECO:0000256" key="12">
    <source>
        <dbReference type="ARBA" id="ARBA00023136"/>
    </source>
</evidence>
<dbReference type="FunFam" id="2.60.40.420:FF:000001">
    <property type="entry name" value="Cytochrome c oxidase subunit 2"/>
    <property type="match status" value="1"/>
</dbReference>
<feature type="domain" description="Cytochrome oxidase subunit II transmembrane region profile" evidence="19">
    <location>
        <begin position="115"/>
        <end position="210"/>
    </location>
</feature>
<dbReference type="AlphaFoldDB" id="A0A1I4DW40"/>
<comment type="catalytic activity">
    <reaction evidence="14 16">
        <text>4 Fe(II)-[cytochrome c] + O2 + 8 H(+)(in) = 4 Fe(III)-[cytochrome c] + 2 H2O + 4 H(+)(out)</text>
        <dbReference type="Rhea" id="RHEA:11436"/>
        <dbReference type="Rhea" id="RHEA-COMP:10350"/>
        <dbReference type="Rhea" id="RHEA-COMP:14399"/>
        <dbReference type="ChEBI" id="CHEBI:15377"/>
        <dbReference type="ChEBI" id="CHEBI:15378"/>
        <dbReference type="ChEBI" id="CHEBI:15379"/>
        <dbReference type="ChEBI" id="CHEBI:29033"/>
        <dbReference type="ChEBI" id="CHEBI:29034"/>
        <dbReference type="EC" id="7.1.1.9"/>
    </reaction>
</comment>
<evidence type="ECO:0000256" key="13">
    <source>
        <dbReference type="ARBA" id="ARBA00024688"/>
    </source>
</evidence>
<name>A0A1I4DW40_9HYPH</name>
<dbReference type="SUPFAM" id="SSF81464">
    <property type="entry name" value="Cytochrome c oxidase subunit II-like, transmembrane region"/>
    <property type="match status" value="1"/>
</dbReference>
<keyword evidence="21" id="KW-1185">Reference proteome</keyword>
<evidence type="ECO:0000256" key="15">
    <source>
        <dbReference type="RuleBase" id="RU000456"/>
    </source>
</evidence>
<evidence type="ECO:0000256" key="14">
    <source>
        <dbReference type="ARBA" id="ARBA00047816"/>
    </source>
</evidence>
<dbReference type="InterPro" id="IPR001505">
    <property type="entry name" value="Copper_CuA"/>
</dbReference>
<evidence type="ECO:0000256" key="1">
    <source>
        <dbReference type="ARBA" id="ARBA00001971"/>
    </source>
</evidence>
<organism evidence="20 21">
    <name type="scientific">Neomesorhizobium albiziae</name>
    <dbReference type="NCBI Taxonomy" id="335020"/>
    <lineage>
        <taxon>Bacteria</taxon>
        <taxon>Pseudomonadati</taxon>
        <taxon>Pseudomonadota</taxon>
        <taxon>Alphaproteobacteria</taxon>
        <taxon>Hyphomicrobiales</taxon>
        <taxon>Phyllobacteriaceae</taxon>
        <taxon>Neomesorhizobium</taxon>
    </lineage>
</organism>
<feature type="transmembrane region" description="Helical" evidence="17">
    <location>
        <begin position="140"/>
        <end position="161"/>
    </location>
</feature>
<comment type="subcellular location">
    <subcellularLocation>
        <location evidence="15">Cell membrane</location>
        <topology evidence="15">Multi-pass membrane protein</topology>
    </subcellularLocation>
    <subcellularLocation>
        <location evidence="2">Membrane</location>
        <topology evidence="2">Multi-pass membrane protein</topology>
    </subcellularLocation>
</comment>
<evidence type="ECO:0000256" key="10">
    <source>
        <dbReference type="ARBA" id="ARBA00022989"/>
    </source>
</evidence>
<dbReference type="EMBL" id="FOSL01000020">
    <property type="protein sequence ID" value="SFK97645.1"/>
    <property type="molecule type" value="Genomic_DNA"/>
</dbReference>
<evidence type="ECO:0000256" key="7">
    <source>
        <dbReference type="ARBA" id="ARBA00022723"/>
    </source>
</evidence>
<evidence type="ECO:0000256" key="8">
    <source>
        <dbReference type="ARBA" id="ARBA00022967"/>
    </source>
</evidence>
<evidence type="ECO:0000256" key="9">
    <source>
        <dbReference type="ARBA" id="ARBA00022982"/>
    </source>
</evidence>
<keyword evidence="11 16" id="KW-0186">Copper</keyword>
<dbReference type="GO" id="GO:0005886">
    <property type="term" value="C:plasma membrane"/>
    <property type="evidence" value="ECO:0007669"/>
    <property type="project" value="UniProtKB-SubCell"/>
</dbReference>
<comment type="cofactor">
    <cofactor evidence="1">
        <name>heme</name>
        <dbReference type="ChEBI" id="CHEBI:30413"/>
    </cofactor>
</comment>
<evidence type="ECO:0000256" key="4">
    <source>
        <dbReference type="ARBA" id="ARBA00022448"/>
    </source>
</evidence>
<evidence type="ECO:0000256" key="16">
    <source>
        <dbReference type="RuleBase" id="RU004024"/>
    </source>
</evidence>
<evidence type="ECO:0000256" key="5">
    <source>
        <dbReference type="ARBA" id="ARBA00022660"/>
    </source>
</evidence>
<evidence type="ECO:0000259" key="18">
    <source>
        <dbReference type="PROSITE" id="PS50857"/>
    </source>
</evidence>
<dbReference type="InterPro" id="IPR008972">
    <property type="entry name" value="Cupredoxin"/>
</dbReference>
<evidence type="ECO:0000256" key="3">
    <source>
        <dbReference type="ARBA" id="ARBA00007866"/>
    </source>
</evidence>
<dbReference type="InterPro" id="IPR036257">
    <property type="entry name" value="Cyt_c_oxidase_su2_TM_sf"/>
</dbReference>
<evidence type="ECO:0000259" key="19">
    <source>
        <dbReference type="PROSITE" id="PS50999"/>
    </source>
</evidence>
<evidence type="ECO:0000256" key="6">
    <source>
        <dbReference type="ARBA" id="ARBA00022692"/>
    </source>
</evidence>
<dbReference type="PANTHER" id="PTHR22888:SF9">
    <property type="entry name" value="CYTOCHROME C OXIDASE SUBUNIT 2"/>
    <property type="match status" value="1"/>
</dbReference>
<keyword evidence="4 15" id="KW-0813">Transport</keyword>
<dbReference type="GO" id="GO:0004129">
    <property type="term" value="F:cytochrome-c oxidase activity"/>
    <property type="evidence" value="ECO:0007669"/>
    <property type="project" value="UniProtKB-EC"/>
</dbReference>
<dbReference type="PROSITE" id="PS00078">
    <property type="entry name" value="COX2"/>
    <property type="match status" value="1"/>
</dbReference>
<protein>
    <recommendedName>
        <fullName evidence="16">Cytochrome c oxidase subunit 2</fullName>
        <ecNumber evidence="16">7.1.1.9</ecNumber>
    </recommendedName>
</protein>
<dbReference type="InterPro" id="IPR002429">
    <property type="entry name" value="CcO_II-like_C"/>
</dbReference>
<dbReference type="GO" id="GO:0005507">
    <property type="term" value="F:copper ion binding"/>
    <property type="evidence" value="ECO:0007669"/>
    <property type="project" value="InterPro"/>
</dbReference>
<dbReference type="PRINTS" id="PR01166">
    <property type="entry name" value="CYCOXIDASEII"/>
</dbReference>
<gene>
    <name evidence="20" type="ORF">SAMN04488498_12056</name>
</gene>
<dbReference type="GO" id="GO:0016491">
    <property type="term" value="F:oxidoreductase activity"/>
    <property type="evidence" value="ECO:0007669"/>
    <property type="project" value="InterPro"/>
</dbReference>
<sequence>MKIRLNCDERLYLQNLVPFARRARLHISAAMMLTWRRPLRAKMPHSFRRSFLAVGKRVWFERPNRLRDSRSGVVPRSRARFTAVNWEKKRAMRKFFAGATALAAFFTTATAFADQPTPWQWRFQEAATDIMEQIEWFERYTLWFIIPITLLVLALLAWCIIKYRASANPTPSRTSHNTLIEVIWTVGPVVVLLFLAIPSFQLLTAQYTPPEEPKLTIKATGNQWNWDYEYQVEEPLSFNSAMLADGDRAAAGKEDRGVYPRLLAVDNEVVVPVDSTVRVLVTASDVMHAFAMPAFGVKTDAVPGRINEIWFKARKEGLYYGQCSELCGKDHAYMPIAIRVVSDAQYNTWFAAAKTDLNGANKALMAEVEAKRNVAVAGN</sequence>
<keyword evidence="7 16" id="KW-0479">Metal-binding</keyword>
<keyword evidence="12 17" id="KW-0472">Membrane</keyword>
<comment type="similarity">
    <text evidence="3 15">Belongs to the cytochrome c oxidase subunit 2 family.</text>
</comment>
<dbReference type="Gene3D" id="1.10.287.90">
    <property type="match status" value="1"/>
</dbReference>
<evidence type="ECO:0000313" key="20">
    <source>
        <dbReference type="EMBL" id="SFK97645.1"/>
    </source>
</evidence>
<evidence type="ECO:0000256" key="11">
    <source>
        <dbReference type="ARBA" id="ARBA00023008"/>
    </source>
</evidence>
<dbReference type="PROSITE" id="PS50857">
    <property type="entry name" value="COX2_CUA"/>
    <property type="match status" value="1"/>
</dbReference>
<evidence type="ECO:0000256" key="17">
    <source>
        <dbReference type="SAM" id="Phobius"/>
    </source>
</evidence>
<dbReference type="InterPro" id="IPR011759">
    <property type="entry name" value="Cyt_c_oxidase_su2_TM_dom"/>
</dbReference>
<dbReference type="InterPro" id="IPR034210">
    <property type="entry name" value="CcO_II_C"/>
</dbReference>
<dbReference type="PROSITE" id="PS50999">
    <property type="entry name" value="COX2_TM"/>
    <property type="match status" value="1"/>
</dbReference>
<dbReference type="CDD" id="cd13912">
    <property type="entry name" value="CcO_II_C"/>
    <property type="match status" value="1"/>
</dbReference>
<dbReference type="InterPro" id="IPR045187">
    <property type="entry name" value="CcO_II"/>
</dbReference>
<feature type="transmembrane region" description="Helical" evidence="17">
    <location>
        <begin position="182"/>
        <end position="203"/>
    </location>
</feature>
<keyword evidence="5 15" id="KW-0679">Respiratory chain</keyword>
<dbReference type="SUPFAM" id="SSF49503">
    <property type="entry name" value="Cupredoxins"/>
    <property type="match status" value="1"/>
</dbReference>
<dbReference type="Gene3D" id="2.60.40.420">
    <property type="entry name" value="Cupredoxins - blue copper proteins"/>
    <property type="match status" value="1"/>
</dbReference>
<accession>A0A1I4DW40</accession>
<proteinExistence type="inferred from homology"/>
<dbReference type="PANTHER" id="PTHR22888">
    <property type="entry name" value="CYTOCHROME C OXIDASE, SUBUNIT II"/>
    <property type="match status" value="1"/>
</dbReference>
<comment type="cofactor">
    <cofactor evidence="16">
        <name>Cu cation</name>
        <dbReference type="ChEBI" id="CHEBI:23378"/>
    </cofactor>
    <text evidence="16">Binds a copper A center.</text>
</comment>
<reference evidence="20 21" key="1">
    <citation type="submission" date="2016-10" db="EMBL/GenBank/DDBJ databases">
        <authorList>
            <person name="Varghese N."/>
            <person name="Submissions S."/>
        </authorList>
    </citation>
    <scope>NUCLEOTIDE SEQUENCE [LARGE SCALE GENOMIC DNA]</scope>
    <source>
        <strain evidence="20 21">DSM 21822</strain>
    </source>
</reference>
<keyword evidence="10 17" id="KW-1133">Transmembrane helix</keyword>
<feature type="domain" description="Cytochrome oxidase subunit II copper A binding" evidence="18">
    <location>
        <begin position="212"/>
        <end position="352"/>
    </location>
</feature>
<dbReference type="Proteomes" id="UP000323300">
    <property type="component" value="Unassembled WGS sequence"/>
</dbReference>
<comment type="function">
    <text evidence="13 16">Subunits I and II form the functional core of the enzyme complex. Electrons originating in cytochrome c are transferred via heme a and Cu(A) to the binuclear center formed by heme a3 and Cu(B).</text>
</comment>
<dbReference type="EC" id="7.1.1.9" evidence="16"/>
<keyword evidence="8" id="KW-1278">Translocase</keyword>
<dbReference type="NCBIfam" id="TIGR02866">
    <property type="entry name" value="CoxB"/>
    <property type="match status" value="1"/>
</dbReference>
<dbReference type="InterPro" id="IPR014222">
    <property type="entry name" value="Cyt_c_oxidase_su2"/>
</dbReference>
<keyword evidence="6 15" id="KW-0812">Transmembrane</keyword>
<evidence type="ECO:0000256" key="2">
    <source>
        <dbReference type="ARBA" id="ARBA00004141"/>
    </source>
</evidence>
<keyword evidence="9 15" id="KW-0249">Electron transport</keyword>
<dbReference type="GO" id="GO:0042773">
    <property type="term" value="P:ATP synthesis coupled electron transport"/>
    <property type="evidence" value="ECO:0007669"/>
    <property type="project" value="TreeGrafter"/>
</dbReference>
<evidence type="ECO:0000313" key="21">
    <source>
        <dbReference type="Proteomes" id="UP000323300"/>
    </source>
</evidence>